<dbReference type="Pfam" id="PF00665">
    <property type="entry name" value="rve"/>
    <property type="match status" value="1"/>
</dbReference>
<evidence type="ECO:0000259" key="1">
    <source>
        <dbReference type="PROSITE" id="PS50994"/>
    </source>
</evidence>
<dbReference type="RefSeq" id="WP_232364720.1">
    <property type="nucleotide sequence ID" value="NZ_JACDUS010000004.1"/>
</dbReference>
<dbReference type="GO" id="GO:0015074">
    <property type="term" value="P:DNA integration"/>
    <property type="evidence" value="ECO:0007669"/>
    <property type="project" value="InterPro"/>
</dbReference>
<dbReference type="InterPro" id="IPR012337">
    <property type="entry name" value="RNaseH-like_sf"/>
</dbReference>
<dbReference type="Gene3D" id="3.30.420.10">
    <property type="entry name" value="Ribonuclease H-like superfamily/Ribonuclease H"/>
    <property type="match status" value="1"/>
</dbReference>
<dbReference type="GO" id="GO:0003676">
    <property type="term" value="F:nucleic acid binding"/>
    <property type="evidence" value="ECO:0007669"/>
    <property type="project" value="InterPro"/>
</dbReference>
<dbReference type="PROSITE" id="PS50994">
    <property type="entry name" value="INTEGRASE"/>
    <property type="match status" value="1"/>
</dbReference>
<gene>
    <name evidence="2" type="ORF">HNR65_001831</name>
</gene>
<evidence type="ECO:0000313" key="2">
    <source>
        <dbReference type="EMBL" id="MBA2881504.1"/>
    </source>
</evidence>
<dbReference type="PANTHER" id="PTHR35004:SF6">
    <property type="entry name" value="TRANSPOSASE"/>
    <property type="match status" value="1"/>
</dbReference>
<feature type="domain" description="Integrase catalytic" evidence="1">
    <location>
        <begin position="111"/>
        <end position="286"/>
    </location>
</feature>
<name>A0A7W0C975_9BACT</name>
<dbReference type="InterPro" id="IPR001584">
    <property type="entry name" value="Integrase_cat-core"/>
</dbReference>
<sequence>MIDYEQFCKIKLLKEQKGLTSPLIARELGLDVRTVAKWIDEKTFKPRALALRPSKLDAFKDQIVRMIETHPYTASPIFYRIREQGFDGSYAIVKEYVRKIRPARAPAYLSLAFAPAECAQVDWGSWGSVNVGGTRRRLSFFVMVLCYSRMMYVEFTVSQTMEHFLACHEHAFSIFGGVTAKVMVDNLKSAVLSRIIGRDPVFNPRHLDFANHYGFTIVPCNVGKGNEKGRGENAVGYVKKTFFPVWISRILMPWGLLYGIGQMISPMSGSTAPPGKNPLICLKKKERI</sequence>
<keyword evidence="3" id="KW-1185">Reference proteome</keyword>
<organism evidence="2 3">
    <name type="scientific">Desulfosalsimonas propionicica</name>
    <dbReference type="NCBI Taxonomy" id="332175"/>
    <lineage>
        <taxon>Bacteria</taxon>
        <taxon>Pseudomonadati</taxon>
        <taxon>Thermodesulfobacteriota</taxon>
        <taxon>Desulfobacteria</taxon>
        <taxon>Desulfobacterales</taxon>
        <taxon>Desulfosalsimonadaceae</taxon>
        <taxon>Desulfosalsimonas</taxon>
    </lineage>
</organism>
<dbReference type="EMBL" id="JACDUS010000004">
    <property type="protein sequence ID" value="MBA2881504.1"/>
    <property type="molecule type" value="Genomic_DNA"/>
</dbReference>
<protein>
    <submittedName>
        <fullName evidence="2">Transposase</fullName>
    </submittedName>
</protein>
<accession>A0A7W0C975</accession>
<dbReference type="InterPro" id="IPR036397">
    <property type="entry name" value="RNaseH_sf"/>
</dbReference>
<dbReference type="Proteomes" id="UP000525298">
    <property type="component" value="Unassembled WGS sequence"/>
</dbReference>
<evidence type="ECO:0000313" key="3">
    <source>
        <dbReference type="Proteomes" id="UP000525298"/>
    </source>
</evidence>
<dbReference type="SUPFAM" id="SSF53098">
    <property type="entry name" value="Ribonuclease H-like"/>
    <property type="match status" value="1"/>
</dbReference>
<dbReference type="PANTHER" id="PTHR35004">
    <property type="entry name" value="TRANSPOSASE RV3428C-RELATED"/>
    <property type="match status" value="1"/>
</dbReference>
<dbReference type="NCBIfam" id="NF033546">
    <property type="entry name" value="transpos_IS21"/>
    <property type="match status" value="1"/>
</dbReference>
<dbReference type="AlphaFoldDB" id="A0A7W0C975"/>
<reference evidence="2 3" key="1">
    <citation type="submission" date="2020-07" db="EMBL/GenBank/DDBJ databases">
        <title>Genomic Encyclopedia of Type Strains, Phase IV (KMG-IV): sequencing the most valuable type-strain genomes for metagenomic binning, comparative biology and taxonomic classification.</title>
        <authorList>
            <person name="Goeker M."/>
        </authorList>
    </citation>
    <scope>NUCLEOTIDE SEQUENCE [LARGE SCALE GENOMIC DNA]</scope>
    <source>
        <strain evidence="2 3">DSM 17721</strain>
    </source>
</reference>
<proteinExistence type="predicted"/>
<comment type="caution">
    <text evidence="2">The sequence shown here is derived from an EMBL/GenBank/DDBJ whole genome shotgun (WGS) entry which is preliminary data.</text>
</comment>